<reference evidence="2 3" key="1">
    <citation type="submission" date="2024-01" db="EMBL/GenBank/DDBJ databases">
        <authorList>
            <person name="Alioto T."/>
            <person name="Alioto T."/>
            <person name="Gomez Garrido J."/>
        </authorList>
    </citation>
    <scope>NUCLEOTIDE SEQUENCE [LARGE SCALE GENOMIC DNA]</scope>
</reference>
<dbReference type="PANTHER" id="PTHR46167:SF1">
    <property type="entry name" value="N-LYSINE METHYLTRANSFERASE KMT5A"/>
    <property type="match status" value="1"/>
</dbReference>
<keyword evidence="2" id="KW-0489">Methyltransferase</keyword>
<dbReference type="GO" id="GO:0043516">
    <property type="term" value="P:regulation of DNA damage response, signal transduction by p53 class mediator"/>
    <property type="evidence" value="ECO:0007669"/>
    <property type="project" value="TreeGrafter"/>
</dbReference>
<dbReference type="PROSITE" id="PS50280">
    <property type="entry name" value="SET"/>
    <property type="match status" value="1"/>
</dbReference>
<evidence type="ECO:0000259" key="1">
    <source>
        <dbReference type="PROSITE" id="PS50280"/>
    </source>
</evidence>
<dbReference type="GO" id="GO:0042799">
    <property type="term" value="F:histone H4K20 methyltransferase activity"/>
    <property type="evidence" value="ECO:0007669"/>
    <property type="project" value="TreeGrafter"/>
</dbReference>
<dbReference type="AlphaFoldDB" id="A0AAV1NLE6"/>
<keyword evidence="2" id="KW-0808">Transferase</keyword>
<comment type="caution">
    <text evidence="2">The sequence shown here is derived from an EMBL/GenBank/DDBJ whole genome shotgun (WGS) entry which is preliminary data.</text>
</comment>
<dbReference type="Pfam" id="PF00856">
    <property type="entry name" value="SET"/>
    <property type="match status" value="1"/>
</dbReference>
<proteinExistence type="predicted"/>
<sequence length="178" mass="20831">MTSKRKARVKPVEDAISYILSGGDKPWFAVRFINNIKGRGVFATEAIEQGSFVLEYRGEFISAEECRSRNYSETQSTFLYEFDWQKRQWCIDASKEDGSLGRLVNDNHKSPNCVMKKVTVNNRPHLCLFAVRNIEVGTELDYNYGDSKWSWRQKVMMIMHWLHYMIVTDVSFTSHNLR</sequence>
<dbReference type="InterPro" id="IPR001214">
    <property type="entry name" value="SET_dom"/>
</dbReference>
<dbReference type="Gene3D" id="2.170.270.10">
    <property type="entry name" value="SET domain"/>
    <property type="match status" value="1"/>
</dbReference>
<gene>
    <name evidence="2" type="ORF">FSCOSCO3_A021216</name>
</gene>
<name>A0AAV1NLE6_SCOSC</name>
<dbReference type="GO" id="GO:0005700">
    <property type="term" value="C:polytene chromosome"/>
    <property type="evidence" value="ECO:0007669"/>
    <property type="project" value="TreeGrafter"/>
</dbReference>
<dbReference type="SUPFAM" id="SSF82199">
    <property type="entry name" value="SET domain"/>
    <property type="match status" value="1"/>
</dbReference>
<feature type="domain" description="SET" evidence="1">
    <location>
        <begin position="26"/>
        <end position="145"/>
    </location>
</feature>
<dbReference type="InterPro" id="IPR051760">
    <property type="entry name" value="KMT5A"/>
</dbReference>
<dbReference type="Proteomes" id="UP001314229">
    <property type="component" value="Unassembled WGS sequence"/>
</dbReference>
<dbReference type="GO" id="GO:0005634">
    <property type="term" value="C:nucleus"/>
    <property type="evidence" value="ECO:0007669"/>
    <property type="project" value="TreeGrafter"/>
</dbReference>
<dbReference type="InterPro" id="IPR046341">
    <property type="entry name" value="SET_dom_sf"/>
</dbReference>
<accession>A0AAV1NLE6</accession>
<protein>
    <submittedName>
        <fullName evidence="2">N-lysine methyltransferase KMT5A-A-like</fullName>
    </submittedName>
</protein>
<evidence type="ECO:0000313" key="3">
    <source>
        <dbReference type="Proteomes" id="UP001314229"/>
    </source>
</evidence>
<dbReference type="PANTHER" id="PTHR46167">
    <property type="entry name" value="N-LYSINE METHYLTRANSFERASE KMT5A"/>
    <property type="match status" value="1"/>
</dbReference>
<dbReference type="GO" id="GO:0006357">
    <property type="term" value="P:regulation of transcription by RNA polymerase II"/>
    <property type="evidence" value="ECO:0007669"/>
    <property type="project" value="TreeGrafter"/>
</dbReference>
<dbReference type="EMBL" id="CAWUFR010000045">
    <property type="protein sequence ID" value="CAK6960414.1"/>
    <property type="molecule type" value="Genomic_DNA"/>
</dbReference>
<dbReference type="SMART" id="SM00317">
    <property type="entry name" value="SET"/>
    <property type="match status" value="1"/>
</dbReference>
<dbReference type="GO" id="GO:0032259">
    <property type="term" value="P:methylation"/>
    <property type="evidence" value="ECO:0007669"/>
    <property type="project" value="UniProtKB-KW"/>
</dbReference>
<evidence type="ECO:0000313" key="2">
    <source>
        <dbReference type="EMBL" id="CAK6960414.1"/>
    </source>
</evidence>
<keyword evidence="3" id="KW-1185">Reference proteome</keyword>
<organism evidence="2 3">
    <name type="scientific">Scomber scombrus</name>
    <name type="common">Atlantic mackerel</name>
    <name type="synonym">Scomber vernalis</name>
    <dbReference type="NCBI Taxonomy" id="13677"/>
    <lineage>
        <taxon>Eukaryota</taxon>
        <taxon>Metazoa</taxon>
        <taxon>Chordata</taxon>
        <taxon>Craniata</taxon>
        <taxon>Vertebrata</taxon>
        <taxon>Euteleostomi</taxon>
        <taxon>Actinopterygii</taxon>
        <taxon>Neopterygii</taxon>
        <taxon>Teleostei</taxon>
        <taxon>Neoteleostei</taxon>
        <taxon>Acanthomorphata</taxon>
        <taxon>Pelagiaria</taxon>
        <taxon>Scombriformes</taxon>
        <taxon>Scombridae</taxon>
        <taxon>Scomber</taxon>
    </lineage>
</organism>